<proteinExistence type="predicted"/>
<evidence type="ECO:0000313" key="4">
    <source>
        <dbReference type="Proteomes" id="UP000269945"/>
    </source>
</evidence>
<feature type="transmembrane region" description="Helical" evidence="2">
    <location>
        <begin position="16"/>
        <end position="33"/>
    </location>
</feature>
<sequence>MYIFIFSFSWGYRECFLWSLFPQFCGLIIFYYFPINARLRNEVGGRKTAHKRKREDAKNNKKLKRGRPGGSVS</sequence>
<evidence type="ECO:0000256" key="1">
    <source>
        <dbReference type="SAM" id="MobiDB-lite"/>
    </source>
</evidence>
<feature type="region of interest" description="Disordered" evidence="1">
    <location>
        <begin position="44"/>
        <end position="73"/>
    </location>
</feature>
<dbReference type="AlphaFoldDB" id="A0A9X9MCC3"/>
<gene>
    <name evidence="3" type="ORF">BN2614_LOCUS1</name>
</gene>
<name>A0A9X9MCC3_GULGU</name>
<dbReference type="Proteomes" id="UP000269945">
    <property type="component" value="Unassembled WGS sequence"/>
</dbReference>
<accession>A0A9X9MCC3</accession>
<evidence type="ECO:0000256" key="2">
    <source>
        <dbReference type="SAM" id="Phobius"/>
    </source>
</evidence>
<keyword evidence="2" id="KW-0472">Membrane</keyword>
<reference evidence="3 4" key="1">
    <citation type="submission" date="2018-10" db="EMBL/GenBank/DDBJ databases">
        <authorList>
            <person name="Ekblom R."/>
            <person name="Jareborg N."/>
        </authorList>
    </citation>
    <scope>NUCLEOTIDE SEQUENCE [LARGE SCALE GENOMIC DNA]</scope>
    <source>
        <tissue evidence="3">Muscle</tissue>
    </source>
</reference>
<evidence type="ECO:0000313" key="3">
    <source>
        <dbReference type="EMBL" id="VCX41912.1"/>
    </source>
</evidence>
<keyword evidence="2" id="KW-1133">Transmembrane helix</keyword>
<comment type="caution">
    <text evidence="3">The sequence shown here is derived from an EMBL/GenBank/DDBJ whole genome shotgun (WGS) entry which is preliminary data.</text>
</comment>
<organism evidence="3 4">
    <name type="scientific">Gulo gulo</name>
    <name type="common">Wolverine</name>
    <name type="synonym">Gluton</name>
    <dbReference type="NCBI Taxonomy" id="48420"/>
    <lineage>
        <taxon>Eukaryota</taxon>
        <taxon>Metazoa</taxon>
        <taxon>Chordata</taxon>
        <taxon>Craniata</taxon>
        <taxon>Vertebrata</taxon>
        <taxon>Euteleostomi</taxon>
        <taxon>Mammalia</taxon>
        <taxon>Eutheria</taxon>
        <taxon>Laurasiatheria</taxon>
        <taxon>Carnivora</taxon>
        <taxon>Caniformia</taxon>
        <taxon>Musteloidea</taxon>
        <taxon>Mustelidae</taxon>
        <taxon>Guloninae</taxon>
        <taxon>Gulo</taxon>
    </lineage>
</organism>
<dbReference type="EMBL" id="CYRY02046244">
    <property type="protein sequence ID" value="VCX41912.1"/>
    <property type="molecule type" value="Genomic_DNA"/>
</dbReference>
<protein>
    <submittedName>
        <fullName evidence="3">Uncharacterized protein</fullName>
    </submittedName>
</protein>
<keyword evidence="2" id="KW-0812">Transmembrane</keyword>
<keyword evidence="4" id="KW-1185">Reference proteome</keyword>